<sequence>MTFGWSKRPYTAPFLRDMVYNADLHTDGQKIKGNTLTRPAFNKHVAFSRKLSTMPLSTESSGQFDGNGGCTSTLDVKSLMPATTFGDQCSNKMPGTDIFFLPKPSQLLAFALPVFVLMPNLTVFARHWFFYAPK</sequence>
<proteinExistence type="predicted"/>
<keyword evidence="1" id="KW-0472">Membrane</keyword>
<dbReference type="OrthoDB" id="328138at2759"/>
<dbReference type="AlphaFoldDB" id="A0A976M7Z2"/>
<keyword evidence="1" id="KW-1133">Transmembrane helix</keyword>
<reference evidence="2" key="1">
    <citation type="submission" date="2022-07" db="EMBL/GenBank/DDBJ databases">
        <title>Evaluation of T. orientalis genome assembly methods using nanopore sequencing and analysis of variation between genomes.</title>
        <authorList>
            <person name="Yam J."/>
            <person name="Micallef M.L."/>
            <person name="Liu M."/>
            <person name="Djordjevic S.P."/>
            <person name="Bogema D.R."/>
            <person name="Jenkins C."/>
        </authorList>
    </citation>
    <scope>NUCLEOTIDE SEQUENCE</scope>
    <source>
        <strain evidence="2">Fish Creek</strain>
    </source>
</reference>
<evidence type="ECO:0000313" key="2">
    <source>
        <dbReference type="EMBL" id="UKJ90157.1"/>
    </source>
</evidence>
<accession>A0A976M7Z2</accession>
<name>A0A976M7Z2_THEOR</name>
<evidence type="ECO:0000256" key="1">
    <source>
        <dbReference type="SAM" id="Phobius"/>
    </source>
</evidence>
<keyword evidence="1" id="KW-0812">Transmembrane</keyword>
<protein>
    <submittedName>
        <fullName evidence="2">Uncharacterized protein</fullName>
    </submittedName>
</protein>
<feature type="transmembrane region" description="Helical" evidence="1">
    <location>
        <begin position="107"/>
        <end position="129"/>
    </location>
</feature>
<dbReference type="EMBL" id="CP056068">
    <property type="protein sequence ID" value="UKJ90157.1"/>
    <property type="molecule type" value="Genomic_DNA"/>
</dbReference>
<gene>
    <name evidence="2" type="ORF">MACJ_001088</name>
</gene>
<evidence type="ECO:0000313" key="3">
    <source>
        <dbReference type="Proteomes" id="UP000244803"/>
    </source>
</evidence>
<dbReference type="Proteomes" id="UP000244803">
    <property type="component" value="Chromosome 2"/>
</dbReference>
<organism evidence="2 3">
    <name type="scientific">Theileria orientalis</name>
    <dbReference type="NCBI Taxonomy" id="68886"/>
    <lineage>
        <taxon>Eukaryota</taxon>
        <taxon>Sar</taxon>
        <taxon>Alveolata</taxon>
        <taxon>Apicomplexa</taxon>
        <taxon>Aconoidasida</taxon>
        <taxon>Piroplasmida</taxon>
        <taxon>Theileriidae</taxon>
        <taxon>Theileria</taxon>
    </lineage>
</organism>